<reference evidence="3 4" key="1">
    <citation type="submission" date="2020-08" db="EMBL/GenBank/DDBJ databases">
        <title>Genomic Encyclopedia of Type Strains, Phase IV (KMG-IV): sequencing the most valuable type-strain genomes for metagenomic binning, comparative biology and taxonomic classification.</title>
        <authorList>
            <person name="Goeker M."/>
        </authorList>
    </citation>
    <scope>NUCLEOTIDE SEQUENCE [LARGE SCALE GENOMIC DNA]</scope>
    <source>
        <strain evidence="3 4">DSM 101730</strain>
    </source>
</reference>
<evidence type="ECO:0000256" key="1">
    <source>
        <dbReference type="SAM" id="Phobius"/>
    </source>
</evidence>
<evidence type="ECO:0000313" key="3">
    <source>
        <dbReference type="EMBL" id="MBB5220550.1"/>
    </source>
</evidence>
<dbReference type="Gene3D" id="1.10.10.10">
    <property type="entry name" value="Winged helix-like DNA-binding domain superfamily/Winged helix DNA-binding domain"/>
    <property type="match status" value="1"/>
</dbReference>
<organism evidence="3 4">
    <name type="scientific">Amaricoccus macauensis</name>
    <dbReference type="NCBI Taxonomy" id="57001"/>
    <lineage>
        <taxon>Bacteria</taxon>
        <taxon>Pseudomonadati</taxon>
        <taxon>Pseudomonadota</taxon>
        <taxon>Alphaproteobacteria</taxon>
        <taxon>Rhodobacterales</taxon>
        <taxon>Paracoccaceae</taxon>
        <taxon>Amaricoccus</taxon>
    </lineage>
</organism>
<keyword evidence="1" id="KW-0812">Transmembrane</keyword>
<comment type="caution">
    <text evidence="3">The sequence shown here is derived from an EMBL/GenBank/DDBJ whole genome shotgun (WGS) entry which is preliminary data.</text>
</comment>
<dbReference type="EMBL" id="JACHFM010000001">
    <property type="protein sequence ID" value="MBB5220550.1"/>
    <property type="molecule type" value="Genomic_DNA"/>
</dbReference>
<keyword evidence="3" id="KW-0238">DNA-binding</keyword>
<accession>A0A840SIF6</accession>
<gene>
    <name evidence="3" type="ORF">HNP73_000471</name>
</gene>
<dbReference type="InterPro" id="IPR000792">
    <property type="entry name" value="Tscrpt_reg_LuxR_C"/>
</dbReference>
<feature type="transmembrane region" description="Helical" evidence="1">
    <location>
        <begin position="43"/>
        <end position="64"/>
    </location>
</feature>
<proteinExistence type="predicted"/>
<dbReference type="GO" id="GO:0006355">
    <property type="term" value="P:regulation of DNA-templated transcription"/>
    <property type="evidence" value="ECO:0007669"/>
    <property type="project" value="InterPro"/>
</dbReference>
<dbReference type="InterPro" id="IPR036388">
    <property type="entry name" value="WH-like_DNA-bd_sf"/>
</dbReference>
<dbReference type="AlphaFoldDB" id="A0A840SIF6"/>
<name>A0A840SIF6_9RHOB</name>
<sequence length="167" mass="17972">MRSWWTRTRLLALAAAVQVGCGFLMIIDLISEASDYRDNLGHAALDLAILAALILGSALILGELRRLRAANAQMAGRLRAASGAFVELLEETFTAWGLTPAEREVAYLSVKGFSIEEIAALRDARSGTVRAQCAAVYRKAGVSGRAQLLSHFMDDLLAGAELTPRRG</sequence>
<keyword evidence="1" id="KW-0472">Membrane</keyword>
<keyword evidence="4" id="KW-1185">Reference proteome</keyword>
<dbReference type="SUPFAM" id="SSF46894">
    <property type="entry name" value="C-terminal effector domain of the bipartite response regulators"/>
    <property type="match status" value="1"/>
</dbReference>
<feature type="domain" description="HTH luxR-type" evidence="2">
    <location>
        <begin position="95"/>
        <end position="152"/>
    </location>
</feature>
<dbReference type="InterPro" id="IPR016032">
    <property type="entry name" value="Sig_transdc_resp-reg_C-effctor"/>
</dbReference>
<dbReference type="SMART" id="SM00421">
    <property type="entry name" value="HTH_LUXR"/>
    <property type="match status" value="1"/>
</dbReference>
<dbReference type="RefSeq" id="WP_221288135.1">
    <property type="nucleotide sequence ID" value="NZ_JACHFM010000001.1"/>
</dbReference>
<protein>
    <submittedName>
        <fullName evidence="3">DNA-binding CsgD family transcriptional regulator</fullName>
    </submittedName>
</protein>
<dbReference type="GO" id="GO:0003677">
    <property type="term" value="F:DNA binding"/>
    <property type="evidence" value="ECO:0007669"/>
    <property type="project" value="UniProtKB-KW"/>
</dbReference>
<evidence type="ECO:0000259" key="2">
    <source>
        <dbReference type="SMART" id="SM00421"/>
    </source>
</evidence>
<evidence type="ECO:0000313" key="4">
    <source>
        <dbReference type="Proteomes" id="UP000549457"/>
    </source>
</evidence>
<dbReference type="Proteomes" id="UP000549457">
    <property type="component" value="Unassembled WGS sequence"/>
</dbReference>
<keyword evidence="1" id="KW-1133">Transmembrane helix</keyword>